<dbReference type="AlphaFoldDB" id="A0A1F5RY51"/>
<gene>
    <name evidence="2" type="ORF">A3I35_03105</name>
</gene>
<organism evidence="2 3">
    <name type="scientific">Candidatus Falkowbacteria bacterium RIFCSPLOWO2_02_FULL_45_15</name>
    <dbReference type="NCBI Taxonomy" id="1797988"/>
    <lineage>
        <taxon>Bacteria</taxon>
        <taxon>Candidatus Falkowiibacteriota</taxon>
    </lineage>
</organism>
<comment type="caution">
    <text evidence="2">The sequence shown here is derived from an EMBL/GenBank/DDBJ whole genome shotgun (WGS) entry which is preliminary data.</text>
</comment>
<accession>A0A1F5RY51</accession>
<name>A0A1F5RY51_9BACT</name>
<proteinExistence type="predicted"/>
<keyword evidence="1" id="KW-0175">Coiled coil</keyword>
<reference evidence="2 3" key="1">
    <citation type="journal article" date="2016" name="Nat. Commun.">
        <title>Thousands of microbial genomes shed light on interconnected biogeochemical processes in an aquifer system.</title>
        <authorList>
            <person name="Anantharaman K."/>
            <person name="Brown C.T."/>
            <person name="Hug L.A."/>
            <person name="Sharon I."/>
            <person name="Castelle C.J."/>
            <person name="Probst A.J."/>
            <person name="Thomas B.C."/>
            <person name="Singh A."/>
            <person name="Wilkins M.J."/>
            <person name="Karaoz U."/>
            <person name="Brodie E.L."/>
            <person name="Williams K.H."/>
            <person name="Hubbard S.S."/>
            <person name="Banfield J.F."/>
        </authorList>
    </citation>
    <scope>NUCLEOTIDE SEQUENCE [LARGE SCALE GENOMIC DNA]</scope>
</reference>
<dbReference type="Gene3D" id="1.20.5.170">
    <property type="match status" value="1"/>
</dbReference>
<evidence type="ECO:0000256" key="1">
    <source>
        <dbReference type="SAM" id="Coils"/>
    </source>
</evidence>
<dbReference type="Proteomes" id="UP000177878">
    <property type="component" value="Unassembled WGS sequence"/>
</dbReference>
<evidence type="ECO:0000313" key="3">
    <source>
        <dbReference type="Proteomes" id="UP000177878"/>
    </source>
</evidence>
<protein>
    <submittedName>
        <fullName evidence="2">Uncharacterized protein</fullName>
    </submittedName>
</protein>
<feature type="coiled-coil region" evidence="1">
    <location>
        <begin position="71"/>
        <end position="98"/>
    </location>
</feature>
<dbReference type="EMBL" id="MFFV01000034">
    <property type="protein sequence ID" value="OGF19346.1"/>
    <property type="molecule type" value="Genomic_DNA"/>
</dbReference>
<sequence>MLDQQDLKFIKDIVDGSIAPLKDDMAFLKHDIILMKQEITSIKTEMGNFHNDLMRIEAKIDRMMKMETEDVTAVSAEVQTLKQKYVELEQQVKILQQQHVAN</sequence>
<evidence type="ECO:0000313" key="2">
    <source>
        <dbReference type="EMBL" id="OGF19346.1"/>
    </source>
</evidence>